<reference evidence="7" key="1">
    <citation type="submission" date="2022-02" db="EMBL/GenBank/DDBJ databases">
        <title>Corynebacterium sp. from urogenital microbiome.</title>
        <authorList>
            <person name="Cappelli E.A."/>
            <person name="Ribeiro T.G."/>
            <person name="Peixe L."/>
        </authorList>
    </citation>
    <scope>NUCLEOTIDE SEQUENCE</scope>
    <source>
        <strain evidence="7">C8Ua_172</strain>
    </source>
</reference>
<dbReference type="GO" id="GO:0031119">
    <property type="term" value="P:tRNA pseudouridine synthesis"/>
    <property type="evidence" value="ECO:0007669"/>
    <property type="project" value="UniProtKB-UniRule"/>
</dbReference>
<evidence type="ECO:0000313" key="7">
    <source>
        <dbReference type="EMBL" id="MCZ9293873.1"/>
    </source>
</evidence>
<feature type="domain" description="Pseudouridine synthase I TruA alpha/beta" evidence="6">
    <location>
        <begin position="32"/>
        <end position="101"/>
    </location>
</feature>
<evidence type="ECO:0000313" key="8">
    <source>
        <dbReference type="Proteomes" id="UP001146468"/>
    </source>
</evidence>
<sequence>MNTGTGASAGDQEPGVPSEQAGEMVRLRFDVAYDGTDFHGWARQKQVDGQEVRTVQGVLEDALSLILRHPVELTVAGRTDAGVHAAGQVAHADVPRASLEQRSIEGDAGRLVRRLAKLLDPDVRVTRVTEAPDGFDARFSALTRTYRYRVTTAEAGASPLRVRDTAVWPKKVDLDAVQEAATALVGLHDFAAFCKPRPHATTIRDVHSFTWSDVSTPEEPELFEATITADAFCWHMVRALVASCLDVGAGQQPADWIEGLLLMRARSPHVRLAPACGLTLVRVDYPADDELADRAAVTRDRRDASEVQFRNGGASA</sequence>
<dbReference type="PANTHER" id="PTHR11142:SF0">
    <property type="entry name" value="TRNA PSEUDOURIDINE SYNTHASE-LIKE 1"/>
    <property type="match status" value="1"/>
</dbReference>
<name>A0A9X3LWI0_9CORY</name>
<feature type="binding site" evidence="4">
    <location>
        <position position="146"/>
    </location>
    <ligand>
        <name>substrate</name>
    </ligand>
</feature>
<dbReference type="InterPro" id="IPR020103">
    <property type="entry name" value="PsdUridine_synth_cat_dom_sf"/>
</dbReference>
<dbReference type="GO" id="GO:0160147">
    <property type="term" value="F:tRNA pseudouridine(38-40) synthase activity"/>
    <property type="evidence" value="ECO:0007669"/>
    <property type="project" value="UniProtKB-EC"/>
</dbReference>
<proteinExistence type="inferred from homology"/>
<dbReference type="GO" id="GO:0003723">
    <property type="term" value="F:RNA binding"/>
    <property type="evidence" value="ECO:0007669"/>
    <property type="project" value="InterPro"/>
</dbReference>
<dbReference type="SUPFAM" id="SSF55120">
    <property type="entry name" value="Pseudouridine synthase"/>
    <property type="match status" value="1"/>
</dbReference>
<dbReference type="Pfam" id="PF01416">
    <property type="entry name" value="PseudoU_synth_1"/>
    <property type="match status" value="2"/>
</dbReference>
<evidence type="ECO:0000256" key="5">
    <source>
        <dbReference type="RuleBase" id="RU003792"/>
    </source>
</evidence>
<dbReference type="Gene3D" id="3.30.70.660">
    <property type="entry name" value="Pseudouridine synthase I, catalytic domain, C-terminal subdomain"/>
    <property type="match status" value="1"/>
</dbReference>
<dbReference type="InterPro" id="IPR020094">
    <property type="entry name" value="TruA/RsuA/RluB/E/F_N"/>
</dbReference>
<dbReference type="InterPro" id="IPR020097">
    <property type="entry name" value="PsdUridine_synth_TruA_a/b_dom"/>
</dbReference>
<dbReference type="AlphaFoldDB" id="A0A9X3LWI0"/>
<feature type="active site" description="Nucleophile" evidence="4">
    <location>
        <position position="80"/>
    </location>
</feature>
<comment type="function">
    <text evidence="4">Formation of pseudouridine at positions 38, 39 and 40 in the anticodon stem and loop of transfer RNAs.</text>
</comment>
<keyword evidence="3 4" id="KW-0413">Isomerase</keyword>
<dbReference type="NCBIfam" id="TIGR00071">
    <property type="entry name" value="hisT_truA"/>
    <property type="match status" value="1"/>
</dbReference>
<feature type="domain" description="Pseudouridine synthase I TruA alpha/beta" evidence="6">
    <location>
        <begin position="180"/>
        <end position="286"/>
    </location>
</feature>
<evidence type="ECO:0000259" key="6">
    <source>
        <dbReference type="Pfam" id="PF01416"/>
    </source>
</evidence>
<evidence type="ECO:0000256" key="1">
    <source>
        <dbReference type="ARBA" id="ARBA00009375"/>
    </source>
</evidence>
<dbReference type="InterPro" id="IPR001406">
    <property type="entry name" value="PsdUridine_synth_TruA"/>
</dbReference>
<keyword evidence="2 4" id="KW-0819">tRNA processing</keyword>
<comment type="caution">
    <text evidence="4">Lacks conserved residue(s) required for the propagation of feature annotation.</text>
</comment>
<dbReference type="EMBL" id="JAKMUS010000006">
    <property type="protein sequence ID" value="MCZ9293873.1"/>
    <property type="molecule type" value="Genomic_DNA"/>
</dbReference>
<gene>
    <name evidence="4 7" type="primary">truA</name>
    <name evidence="7" type="ORF">L8U60_05165</name>
</gene>
<evidence type="ECO:0000256" key="3">
    <source>
        <dbReference type="ARBA" id="ARBA00023235"/>
    </source>
</evidence>
<comment type="catalytic activity">
    <reaction evidence="4 5">
        <text>uridine(38/39/40) in tRNA = pseudouridine(38/39/40) in tRNA</text>
        <dbReference type="Rhea" id="RHEA:22376"/>
        <dbReference type="Rhea" id="RHEA-COMP:10085"/>
        <dbReference type="Rhea" id="RHEA-COMP:10087"/>
        <dbReference type="ChEBI" id="CHEBI:65314"/>
        <dbReference type="ChEBI" id="CHEBI:65315"/>
        <dbReference type="EC" id="5.4.99.12"/>
    </reaction>
</comment>
<dbReference type="Gene3D" id="3.30.70.580">
    <property type="entry name" value="Pseudouridine synthase I, catalytic domain, N-terminal subdomain"/>
    <property type="match status" value="1"/>
</dbReference>
<evidence type="ECO:0000256" key="4">
    <source>
        <dbReference type="HAMAP-Rule" id="MF_00171"/>
    </source>
</evidence>
<comment type="caution">
    <text evidence="7">The sequence shown here is derived from an EMBL/GenBank/DDBJ whole genome shotgun (WGS) entry which is preliminary data.</text>
</comment>
<dbReference type="InterPro" id="IPR020095">
    <property type="entry name" value="PsdUridine_synth_TruA_C"/>
</dbReference>
<dbReference type="FunFam" id="3.30.70.580:FF:000008">
    <property type="entry name" value="tRNA pseudouridine synthase A"/>
    <property type="match status" value="1"/>
</dbReference>
<comment type="subunit">
    <text evidence="4">Homodimer.</text>
</comment>
<dbReference type="HAMAP" id="MF_00171">
    <property type="entry name" value="TruA"/>
    <property type="match status" value="1"/>
</dbReference>
<protein>
    <recommendedName>
        <fullName evidence="4">tRNA pseudouridine synthase A</fullName>
        <ecNumber evidence="4">5.4.99.12</ecNumber>
    </recommendedName>
    <alternativeName>
        <fullName evidence="4">tRNA pseudouridine(38-40) synthase</fullName>
    </alternativeName>
    <alternativeName>
        <fullName evidence="4">tRNA pseudouridylate synthase I</fullName>
    </alternativeName>
    <alternativeName>
        <fullName evidence="4">tRNA-uridine isomerase I</fullName>
    </alternativeName>
</protein>
<evidence type="ECO:0000256" key="2">
    <source>
        <dbReference type="ARBA" id="ARBA00022694"/>
    </source>
</evidence>
<accession>A0A9X3LWI0</accession>
<keyword evidence="8" id="KW-1185">Reference proteome</keyword>
<dbReference type="Proteomes" id="UP001146468">
    <property type="component" value="Unassembled WGS sequence"/>
</dbReference>
<dbReference type="PANTHER" id="PTHR11142">
    <property type="entry name" value="PSEUDOURIDYLATE SYNTHASE"/>
    <property type="match status" value="1"/>
</dbReference>
<dbReference type="CDD" id="cd02570">
    <property type="entry name" value="PseudoU_synth_EcTruA"/>
    <property type="match status" value="1"/>
</dbReference>
<dbReference type="EC" id="5.4.99.12" evidence="4"/>
<organism evidence="7 8">
    <name type="scientific">Corynebacterium meitnerae</name>
    <dbReference type="NCBI Taxonomy" id="2913498"/>
    <lineage>
        <taxon>Bacteria</taxon>
        <taxon>Bacillati</taxon>
        <taxon>Actinomycetota</taxon>
        <taxon>Actinomycetes</taxon>
        <taxon>Mycobacteriales</taxon>
        <taxon>Corynebacteriaceae</taxon>
        <taxon>Corynebacterium</taxon>
    </lineage>
</organism>
<comment type="similarity">
    <text evidence="1 4 5">Belongs to the tRNA pseudouridine synthase TruA family.</text>
</comment>